<evidence type="ECO:0000313" key="6">
    <source>
        <dbReference type="Proteomes" id="UP000004892"/>
    </source>
</evidence>
<evidence type="ECO:0000313" key="5">
    <source>
        <dbReference type="EMBL" id="EHP48128.1"/>
    </source>
</evidence>
<evidence type="ECO:0000259" key="4">
    <source>
        <dbReference type="PROSITE" id="PS51898"/>
    </source>
</evidence>
<dbReference type="InterPro" id="IPR010998">
    <property type="entry name" value="Integrase_recombinase_N"/>
</dbReference>
<dbReference type="InterPro" id="IPR002104">
    <property type="entry name" value="Integrase_catalytic"/>
</dbReference>
<dbReference type="Pfam" id="PF17293">
    <property type="entry name" value="Arm-DNA-bind_5"/>
    <property type="match status" value="1"/>
</dbReference>
<dbReference type="PANTHER" id="PTHR30349">
    <property type="entry name" value="PHAGE INTEGRASE-RELATED"/>
    <property type="match status" value="1"/>
</dbReference>
<dbReference type="InterPro" id="IPR050090">
    <property type="entry name" value="Tyrosine_recombinase_XerCD"/>
</dbReference>
<dbReference type="HOGENOM" id="CLU_033139_7_1_10"/>
<dbReference type="AlphaFoldDB" id="H1DGE0"/>
<keyword evidence="6" id="KW-1185">Reference proteome</keyword>
<dbReference type="Pfam" id="PF13102">
    <property type="entry name" value="Phage_int_SAM_5"/>
    <property type="match status" value="1"/>
</dbReference>
<organism evidence="5 6">
    <name type="scientific">Odoribacter laneus YIT 12061</name>
    <dbReference type="NCBI Taxonomy" id="742817"/>
    <lineage>
        <taxon>Bacteria</taxon>
        <taxon>Pseudomonadati</taxon>
        <taxon>Bacteroidota</taxon>
        <taxon>Bacteroidia</taxon>
        <taxon>Bacteroidales</taxon>
        <taxon>Odoribacteraceae</taxon>
        <taxon>Odoribacter</taxon>
    </lineage>
</organism>
<evidence type="ECO:0000256" key="1">
    <source>
        <dbReference type="ARBA" id="ARBA00008857"/>
    </source>
</evidence>
<dbReference type="InterPro" id="IPR035386">
    <property type="entry name" value="Arm-DNA-bind_5"/>
</dbReference>
<evidence type="ECO:0000256" key="2">
    <source>
        <dbReference type="ARBA" id="ARBA00023125"/>
    </source>
</evidence>
<dbReference type="Gene3D" id="1.10.150.130">
    <property type="match status" value="1"/>
</dbReference>
<dbReference type="GO" id="GO:0003677">
    <property type="term" value="F:DNA binding"/>
    <property type="evidence" value="ECO:0007669"/>
    <property type="project" value="UniProtKB-KW"/>
</dbReference>
<dbReference type="GO" id="GO:0006310">
    <property type="term" value="P:DNA recombination"/>
    <property type="evidence" value="ECO:0007669"/>
    <property type="project" value="UniProtKB-KW"/>
</dbReference>
<feature type="domain" description="Tyr recombinase" evidence="4">
    <location>
        <begin position="246"/>
        <end position="438"/>
    </location>
</feature>
<dbReference type="InterPro" id="IPR013762">
    <property type="entry name" value="Integrase-like_cat_sf"/>
</dbReference>
<accession>H1DGE0</accession>
<keyword evidence="3" id="KW-0233">DNA recombination</keyword>
<dbReference type="STRING" id="742817.HMPREF9449_01326"/>
<dbReference type="PANTHER" id="PTHR30349:SF64">
    <property type="entry name" value="PROPHAGE INTEGRASE INTD-RELATED"/>
    <property type="match status" value="1"/>
</dbReference>
<dbReference type="SUPFAM" id="SSF56349">
    <property type="entry name" value="DNA breaking-rejoining enzymes"/>
    <property type="match status" value="1"/>
</dbReference>
<dbReference type="Pfam" id="PF00589">
    <property type="entry name" value="Phage_integrase"/>
    <property type="match status" value="1"/>
</dbReference>
<dbReference type="Proteomes" id="UP000004892">
    <property type="component" value="Unassembled WGS sequence"/>
</dbReference>
<comment type="caution">
    <text evidence="5">The sequence shown here is derived from an EMBL/GenBank/DDBJ whole genome shotgun (WGS) entry which is preliminary data.</text>
</comment>
<dbReference type="CDD" id="cd01185">
    <property type="entry name" value="INTN1_C_like"/>
    <property type="match status" value="1"/>
</dbReference>
<gene>
    <name evidence="5" type="ORF">HMPREF9449_01326</name>
</gene>
<evidence type="ECO:0000256" key="3">
    <source>
        <dbReference type="ARBA" id="ARBA00023172"/>
    </source>
</evidence>
<protein>
    <recommendedName>
        <fullName evidence="4">Tyr recombinase domain-containing protein</fullName>
    </recommendedName>
</protein>
<dbReference type="InterPro" id="IPR025269">
    <property type="entry name" value="SAM-like_dom"/>
</dbReference>
<dbReference type="Gene3D" id="1.10.443.10">
    <property type="entry name" value="Intergrase catalytic core"/>
    <property type="match status" value="1"/>
</dbReference>
<dbReference type="PROSITE" id="PS51898">
    <property type="entry name" value="TYR_RECOMBINASE"/>
    <property type="match status" value="1"/>
</dbReference>
<dbReference type="eggNOG" id="COG0582">
    <property type="taxonomic scope" value="Bacteria"/>
</dbReference>
<dbReference type="PATRIC" id="fig|742817.3.peg.1406"/>
<dbReference type="EMBL" id="ADMC01000019">
    <property type="protein sequence ID" value="EHP48128.1"/>
    <property type="molecule type" value="Genomic_DNA"/>
</dbReference>
<dbReference type="InterPro" id="IPR011010">
    <property type="entry name" value="DNA_brk_join_enz"/>
</dbReference>
<proteinExistence type="inferred from homology"/>
<sequence length="443" mass="51929">MGVDLGVTFYTQTMNIKRNIIFCLENRKKDGKFIVENVPIRMRVVYSGHRIEFTTGYRIDLAKWNEKLQRVKNNCTNKLKQTASEINADLLKYYTDIQEIFKEFEVQGYIPTPEQIKEFFNEKNKKNVNIEPTEDRKETASFVEVYDEFVKECGIQNNWTISTYKKMSVVKNHLMAFDPALSPGAFDEAKLANYVNYLREVKGMRNVTIGKQIGFLKWFLRWCIKKGYCKDNTFENFKPKLKNTQKKVIFLTWEELTKLREYQIPPTKQYLERVRDVFLFCCFTSLRYSDAYNLWRSDVKSDHIEITTVKTADSLTIELNDHSRAILEKYKDVHFRGDKALPVISNQKMNDYLKELGELAGIDEPIRETYYKGNERIDEVTPKYALLSTHAGRRTFICNALSMGIPAHVVMKWTGHSDYKAMKPYIDIADDIKANAMSKFNQL</sequence>
<reference evidence="5 6" key="1">
    <citation type="submission" date="2012-01" db="EMBL/GenBank/DDBJ databases">
        <title>The Genome Sequence of Odoribacter laneus YIT 12061.</title>
        <authorList>
            <consortium name="The Broad Institute Genome Sequencing Platform"/>
            <person name="Earl A."/>
            <person name="Ward D."/>
            <person name="Feldgarden M."/>
            <person name="Gevers D."/>
            <person name="Morotomi M."/>
            <person name="Young S.K."/>
            <person name="Zeng Q."/>
            <person name="Gargeya S."/>
            <person name="Fitzgerald M."/>
            <person name="Haas B."/>
            <person name="Abouelleil A."/>
            <person name="Alvarado L."/>
            <person name="Arachchi H.M."/>
            <person name="Berlin A."/>
            <person name="Chapman S.B."/>
            <person name="Gearin G."/>
            <person name="Goldberg J."/>
            <person name="Griggs A."/>
            <person name="Gujja S."/>
            <person name="Hansen M."/>
            <person name="Heiman D."/>
            <person name="Howarth C."/>
            <person name="Larimer J."/>
            <person name="Lui A."/>
            <person name="MacDonald P.J.P."/>
            <person name="McCowen C."/>
            <person name="Montmayeur A."/>
            <person name="Murphy C."/>
            <person name="Neiman D."/>
            <person name="Pearson M."/>
            <person name="Priest M."/>
            <person name="Roberts A."/>
            <person name="Saif S."/>
            <person name="Shea T."/>
            <person name="Sisk P."/>
            <person name="Stolte C."/>
            <person name="Sykes S."/>
            <person name="Wortman J."/>
            <person name="Nusbaum C."/>
            <person name="Birren B."/>
        </authorList>
    </citation>
    <scope>NUCLEOTIDE SEQUENCE [LARGE SCALE GENOMIC DNA]</scope>
    <source>
        <strain evidence="5 6">YIT 12061</strain>
    </source>
</reference>
<comment type="similarity">
    <text evidence="1">Belongs to the 'phage' integrase family.</text>
</comment>
<keyword evidence="2" id="KW-0238">DNA-binding</keyword>
<dbReference type="GO" id="GO:0015074">
    <property type="term" value="P:DNA integration"/>
    <property type="evidence" value="ECO:0007669"/>
    <property type="project" value="InterPro"/>
</dbReference>
<name>H1DGE0_9BACT</name>